<dbReference type="AlphaFoldDB" id="A0A8S1RZE3"/>
<dbReference type="Proteomes" id="UP000683925">
    <property type="component" value="Unassembled WGS sequence"/>
</dbReference>
<gene>
    <name evidence="1" type="ORF">POCTA_138.1.T0030447</name>
</gene>
<dbReference type="PANTHER" id="PTHR33706:SF1">
    <property type="entry name" value="TPR REPEAT PROTEIN"/>
    <property type="match status" value="1"/>
</dbReference>
<sequence>MGISCSNPKKIEKEVQQLIFLCQLGPSPTQVEGENTLNFNLQKYQESTFFILTYLKCRRRENLFIQIQCFKNFEIQILLWNKLQHRPKVTEILKYGITIQREGNQRNQEDTHIWKKQGLWSKVKIYEEGGQRCNLRIGFWKYIYKEQRMAVQWILERQITDFRWGIFQWQKGWYLGSFMQNRKSQHFYVNNMIQTYIMNVGSYDQDIKIGIQYELNELFSNYQQVLLLVIIPPMRRKKVHEGITIEKQQRGKFDDEGNCIKIGARIEFSEQFSISSQVIYKGEYNKGKKVCGWSILYRQQDNETFSIMYIDKKQYQNLQVVGEYMTKKFLALIQENGLSYDDEFWVKKQDICNGEYQDYFQIYVNYDRSVRGGSFDDKGLKVGNWIEISEEFCNKTIEGQSSSSESTILIIVIQQDLLNRWFKINSFCQKNFNQ</sequence>
<dbReference type="EMBL" id="CAJJDP010000001">
    <property type="protein sequence ID" value="CAD8132465.1"/>
    <property type="molecule type" value="Genomic_DNA"/>
</dbReference>
<proteinExistence type="predicted"/>
<evidence type="ECO:0000313" key="1">
    <source>
        <dbReference type="EMBL" id="CAD8132465.1"/>
    </source>
</evidence>
<dbReference type="PANTHER" id="PTHR33706">
    <property type="entry name" value="MORN VARIANT REPEAT PROTEIN"/>
    <property type="match status" value="1"/>
</dbReference>
<name>A0A8S1RZE3_PAROT</name>
<protein>
    <submittedName>
        <fullName evidence="1">Uncharacterized protein</fullName>
    </submittedName>
</protein>
<evidence type="ECO:0000313" key="2">
    <source>
        <dbReference type="Proteomes" id="UP000683925"/>
    </source>
</evidence>
<accession>A0A8S1RZE3</accession>
<reference evidence="1" key="1">
    <citation type="submission" date="2021-01" db="EMBL/GenBank/DDBJ databases">
        <authorList>
            <consortium name="Genoscope - CEA"/>
            <person name="William W."/>
        </authorList>
    </citation>
    <scope>NUCLEOTIDE SEQUENCE</scope>
</reference>
<comment type="caution">
    <text evidence="1">The sequence shown here is derived from an EMBL/GenBank/DDBJ whole genome shotgun (WGS) entry which is preliminary data.</text>
</comment>
<organism evidence="1 2">
    <name type="scientific">Paramecium octaurelia</name>
    <dbReference type="NCBI Taxonomy" id="43137"/>
    <lineage>
        <taxon>Eukaryota</taxon>
        <taxon>Sar</taxon>
        <taxon>Alveolata</taxon>
        <taxon>Ciliophora</taxon>
        <taxon>Intramacronucleata</taxon>
        <taxon>Oligohymenophorea</taxon>
        <taxon>Peniculida</taxon>
        <taxon>Parameciidae</taxon>
        <taxon>Paramecium</taxon>
    </lineage>
</organism>
<keyword evidence="2" id="KW-1185">Reference proteome</keyword>